<evidence type="ECO:0000313" key="7">
    <source>
        <dbReference type="Proteomes" id="UP000485880"/>
    </source>
</evidence>
<keyword evidence="7" id="KW-1185">Reference proteome</keyword>
<dbReference type="Proteomes" id="UP000485880">
    <property type="component" value="Unassembled WGS sequence"/>
</dbReference>
<dbReference type="InterPro" id="IPR009057">
    <property type="entry name" value="Homeodomain-like_sf"/>
</dbReference>
<organism evidence="6 7">
    <name type="scientific">Methylocella tundrae</name>
    <dbReference type="NCBI Taxonomy" id="227605"/>
    <lineage>
        <taxon>Bacteria</taxon>
        <taxon>Pseudomonadati</taxon>
        <taxon>Pseudomonadota</taxon>
        <taxon>Alphaproteobacteria</taxon>
        <taxon>Hyphomicrobiales</taxon>
        <taxon>Beijerinckiaceae</taxon>
        <taxon>Methylocella</taxon>
    </lineage>
</organism>
<evidence type="ECO:0000256" key="2">
    <source>
        <dbReference type="ARBA" id="ARBA00023125"/>
    </source>
</evidence>
<dbReference type="InterPro" id="IPR011075">
    <property type="entry name" value="TetR_C"/>
</dbReference>
<keyword evidence="3" id="KW-0804">Transcription</keyword>
<evidence type="ECO:0000256" key="4">
    <source>
        <dbReference type="PROSITE-ProRule" id="PRU00335"/>
    </source>
</evidence>
<dbReference type="InterPro" id="IPR001647">
    <property type="entry name" value="HTH_TetR"/>
</dbReference>
<sequence>MARASLREKIVDAAVECFHAQGFNGCSVQDITEAAGAPKGSFYNHFKTKELLALEALTRYRKESRTAMLFEGDKPPLQRLRAHFEFLAERLEGWKFERGCMVSNFGAEMADAYPDMRRALAETLLVWSANIASVLRQAQAAGDLSKDKDPELFARFLVDAWEGAVNRARMVKSRAPFDEFLIVAFKALLA</sequence>
<protein>
    <submittedName>
        <fullName evidence="6">Transcriptional regulator, TetR family</fullName>
    </submittedName>
</protein>
<dbReference type="SUPFAM" id="SSF48498">
    <property type="entry name" value="Tetracyclin repressor-like, C-terminal domain"/>
    <property type="match status" value="1"/>
</dbReference>
<dbReference type="PANTHER" id="PTHR47506">
    <property type="entry name" value="TRANSCRIPTIONAL REGULATORY PROTEIN"/>
    <property type="match status" value="1"/>
</dbReference>
<dbReference type="PROSITE" id="PS50977">
    <property type="entry name" value="HTH_TETR_2"/>
    <property type="match status" value="1"/>
</dbReference>
<dbReference type="PANTHER" id="PTHR47506:SF6">
    <property type="entry name" value="HTH-TYPE TRANSCRIPTIONAL REPRESSOR NEMR"/>
    <property type="match status" value="1"/>
</dbReference>
<keyword evidence="2 4" id="KW-0238">DNA-binding</keyword>
<name>A0A8B6M4I5_METTU</name>
<evidence type="ECO:0000256" key="3">
    <source>
        <dbReference type="ARBA" id="ARBA00023163"/>
    </source>
</evidence>
<dbReference type="AlphaFoldDB" id="A0A8B6M4I5"/>
<gene>
    <name evidence="6" type="ORF">MPC4_150001</name>
</gene>
<dbReference type="PRINTS" id="PR00455">
    <property type="entry name" value="HTHTETR"/>
</dbReference>
<dbReference type="GO" id="GO:0003677">
    <property type="term" value="F:DNA binding"/>
    <property type="evidence" value="ECO:0007669"/>
    <property type="project" value="UniProtKB-UniRule"/>
</dbReference>
<dbReference type="EMBL" id="CABFMQ020000057">
    <property type="protein sequence ID" value="VTZ49220.1"/>
    <property type="molecule type" value="Genomic_DNA"/>
</dbReference>
<feature type="DNA-binding region" description="H-T-H motif" evidence="4">
    <location>
        <begin position="27"/>
        <end position="46"/>
    </location>
</feature>
<keyword evidence="1" id="KW-0805">Transcription regulation</keyword>
<dbReference type="SUPFAM" id="SSF46689">
    <property type="entry name" value="Homeodomain-like"/>
    <property type="match status" value="1"/>
</dbReference>
<evidence type="ECO:0000313" key="6">
    <source>
        <dbReference type="EMBL" id="VTZ49220.1"/>
    </source>
</evidence>
<comment type="caution">
    <text evidence="6">The sequence shown here is derived from an EMBL/GenBank/DDBJ whole genome shotgun (WGS) entry which is preliminary data.</text>
</comment>
<accession>A0A8B6M4I5</accession>
<dbReference type="RefSeq" id="WP_174511618.1">
    <property type="nucleotide sequence ID" value="NZ_CABFMQ020000057.1"/>
</dbReference>
<dbReference type="Pfam" id="PF16925">
    <property type="entry name" value="TetR_C_13"/>
    <property type="match status" value="1"/>
</dbReference>
<proteinExistence type="predicted"/>
<feature type="domain" description="HTH tetR-type" evidence="5">
    <location>
        <begin position="4"/>
        <end position="64"/>
    </location>
</feature>
<evidence type="ECO:0000259" key="5">
    <source>
        <dbReference type="PROSITE" id="PS50977"/>
    </source>
</evidence>
<evidence type="ECO:0000256" key="1">
    <source>
        <dbReference type="ARBA" id="ARBA00023015"/>
    </source>
</evidence>
<dbReference type="InterPro" id="IPR036271">
    <property type="entry name" value="Tet_transcr_reg_TetR-rel_C_sf"/>
</dbReference>
<reference evidence="6 7" key="1">
    <citation type="submission" date="2019-05" db="EMBL/GenBank/DDBJ databases">
        <authorList>
            <person name="Farhan Ul Haque M."/>
        </authorList>
    </citation>
    <scope>NUCLEOTIDE SEQUENCE [LARGE SCALE GENOMIC DNA]</scope>
    <source>
        <strain evidence="6">2</strain>
    </source>
</reference>
<dbReference type="Pfam" id="PF00440">
    <property type="entry name" value="TetR_N"/>
    <property type="match status" value="1"/>
</dbReference>
<dbReference type="Gene3D" id="1.10.357.10">
    <property type="entry name" value="Tetracycline Repressor, domain 2"/>
    <property type="match status" value="1"/>
</dbReference>